<gene>
    <name evidence="1" type="ORF">OLEA9_A062029</name>
</gene>
<evidence type="ECO:0000313" key="2">
    <source>
        <dbReference type="Proteomes" id="UP000594638"/>
    </source>
</evidence>
<dbReference type="Gramene" id="OE9A062029T1">
    <property type="protein sequence ID" value="OE9A062029C1"/>
    <property type="gene ID" value="OE9A062029"/>
</dbReference>
<comment type="caution">
    <text evidence="1">The sequence shown here is derived from an EMBL/GenBank/DDBJ whole genome shotgun (WGS) entry which is preliminary data.</text>
</comment>
<dbReference type="Proteomes" id="UP000594638">
    <property type="component" value="Unassembled WGS sequence"/>
</dbReference>
<dbReference type="AlphaFoldDB" id="A0A8S0QAZ0"/>
<keyword evidence="2" id="KW-1185">Reference proteome</keyword>
<dbReference type="EMBL" id="CACTIH010000690">
    <property type="protein sequence ID" value="CAA2961986.1"/>
    <property type="molecule type" value="Genomic_DNA"/>
</dbReference>
<evidence type="ECO:0000313" key="1">
    <source>
        <dbReference type="EMBL" id="CAA2961986.1"/>
    </source>
</evidence>
<accession>A0A8S0QAZ0</accession>
<name>A0A8S0QAZ0_OLEEU</name>
<proteinExistence type="predicted"/>
<organism evidence="1 2">
    <name type="scientific">Olea europaea subsp. europaea</name>
    <dbReference type="NCBI Taxonomy" id="158383"/>
    <lineage>
        <taxon>Eukaryota</taxon>
        <taxon>Viridiplantae</taxon>
        <taxon>Streptophyta</taxon>
        <taxon>Embryophyta</taxon>
        <taxon>Tracheophyta</taxon>
        <taxon>Spermatophyta</taxon>
        <taxon>Magnoliopsida</taxon>
        <taxon>eudicotyledons</taxon>
        <taxon>Gunneridae</taxon>
        <taxon>Pentapetalae</taxon>
        <taxon>asterids</taxon>
        <taxon>lamiids</taxon>
        <taxon>Lamiales</taxon>
        <taxon>Oleaceae</taxon>
        <taxon>Oleeae</taxon>
        <taxon>Olea</taxon>
    </lineage>
</organism>
<reference evidence="1 2" key="1">
    <citation type="submission" date="2019-12" db="EMBL/GenBank/DDBJ databases">
        <authorList>
            <person name="Alioto T."/>
            <person name="Alioto T."/>
            <person name="Gomez Garrido J."/>
        </authorList>
    </citation>
    <scope>NUCLEOTIDE SEQUENCE [LARGE SCALE GENOMIC DNA]</scope>
</reference>
<sequence length="138" mass="15669">MYHARLPINGLLRMCRWKSKLTCNSHDIAEVLDDPQGYYDEDTDRDIKSKAEIGKTGSEVVTRNIERELGTGEEAKVGEIGSEVVAGNIEREIEARGTMIETVVGNIERDMNVIDIDVGTNEMIEMYTKVFLQKEKFR</sequence>
<protein>
    <submittedName>
        <fullName evidence="1">Uncharacterized protein</fullName>
    </submittedName>
</protein>